<gene>
    <name evidence="2" type="ORF">MTX78_12600</name>
</gene>
<dbReference type="EMBL" id="CP094669">
    <property type="protein sequence ID" value="UOG72967.1"/>
    <property type="molecule type" value="Genomic_DNA"/>
</dbReference>
<sequence>MSTERNEPPLDPEAGAPDSFETTDLPWYSTSTGSALVAVGGAGLLGALLMAISTQEFRAYGMTLFLFSPLICGLAAAILYNLSRPVGQRRLFRPALAVVVTLALLCTMGLLIMGGIEGLICVLMAFPVALVMALMGAALGEGMTRALGGDSRRPVPVLAALVLVYPALQSYENENTPPPPPHEVVTQLVVQAPPTRVWAALVQPVQYPERVGLLFRAGVAYPTRTALRTTATGGRELTVAYSGKAVAHLPVSHWVPERELQFKVPVTPEPMKELSPYPRIHAPHLHGYFRVSTGTFRLQPLPGGRTLLEARTVYQHSIGPRGYWQLWSDYLLDDMHTRVLTTLQQQVEHE</sequence>
<proteinExistence type="predicted"/>
<keyword evidence="1" id="KW-0812">Transmembrane</keyword>
<keyword evidence="1" id="KW-1133">Transmembrane helix</keyword>
<feature type="transmembrane region" description="Helical" evidence="1">
    <location>
        <begin position="94"/>
        <end position="116"/>
    </location>
</feature>
<keyword evidence="3" id="KW-1185">Reference proteome</keyword>
<evidence type="ECO:0000256" key="1">
    <source>
        <dbReference type="SAM" id="Phobius"/>
    </source>
</evidence>
<organism evidence="2 3">
    <name type="scientific">Hymenobacter tibetensis</name>
    <dbReference type="NCBI Taxonomy" id="497967"/>
    <lineage>
        <taxon>Bacteria</taxon>
        <taxon>Pseudomonadati</taxon>
        <taxon>Bacteroidota</taxon>
        <taxon>Cytophagia</taxon>
        <taxon>Cytophagales</taxon>
        <taxon>Hymenobacteraceae</taxon>
        <taxon>Hymenobacter</taxon>
    </lineage>
</organism>
<accession>A0ABY4CSC7</accession>
<dbReference type="Proteomes" id="UP000831113">
    <property type="component" value="Chromosome"/>
</dbReference>
<protein>
    <recommendedName>
        <fullName evidence="4">SRPBCC family protein</fullName>
    </recommendedName>
</protein>
<name>A0ABY4CSC7_9BACT</name>
<evidence type="ECO:0000313" key="3">
    <source>
        <dbReference type="Proteomes" id="UP000831113"/>
    </source>
</evidence>
<dbReference type="Gene3D" id="3.30.530.20">
    <property type="match status" value="1"/>
</dbReference>
<dbReference type="InterPro" id="IPR023393">
    <property type="entry name" value="START-like_dom_sf"/>
</dbReference>
<dbReference type="RefSeq" id="WP_243794566.1">
    <property type="nucleotide sequence ID" value="NZ_CP094669.1"/>
</dbReference>
<feature type="transmembrane region" description="Helical" evidence="1">
    <location>
        <begin position="35"/>
        <end position="53"/>
    </location>
</feature>
<evidence type="ECO:0008006" key="4">
    <source>
        <dbReference type="Google" id="ProtNLM"/>
    </source>
</evidence>
<reference evidence="2 3" key="1">
    <citation type="submission" date="2022-03" db="EMBL/GenBank/DDBJ databases">
        <title>Hymenobactersp. isolated from the air.</title>
        <authorList>
            <person name="Won M."/>
            <person name="Kwon S.-W."/>
        </authorList>
    </citation>
    <scope>NUCLEOTIDE SEQUENCE [LARGE SCALE GENOMIC DNA]</scope>
    <source>
        <strain evidence="2 3">KACC 21982</strain>
    </source>
</reference>
<feature type="transmembrane region" description="Helical" evidence="1">
    <location>
        <begin position="122"/>
        <end position="143"/>
    </location>
</feature>
<feature type="transmembrane region" description="Helical" evidence="1">
    <location>
        <begin position="59"/>
        <end position="82"/>
    </location>
</feature>
<evidence type="ECO:0000313" key="2">
    <source>
        <dbReference type="EMBL" id="UOG72967.1"/>
    </source>
</evidence>
<dbReference type="SUPFAM" id="SSF55961">
    <property type="entry name" value="Bet v1-like"/>
    <property type="match status" value="1"/>
</dbReference>
<keyword evidence="1" id="KW-0472">Membrane</keyword>